<dbReference type="AlphaFoldDB" id="A0A6I2QVK4"/>
<gene>
    <name evidence="2" type="ORF">GKE97_02575</name>
</gene>
<keyword evidence="1" id="KW-0472">Membrane</keyword>
<evidence type="ECO:0000313" key="3">
    <source>
        <dbReference type="Proteomes" id="UP000434475"/>
    </source>
</evidence>
<dbReference type="Proteomes" id="UP000434475">
    <property type="component" value="Unassembled WGS sequence"/>
</dbReference>
<accession>A0A6I2QVK4</accession>
<feature type="transmembrane region" description="Helical" evidence="1">
    <location>
        <begin position="54"/>
        <end position="77"/>
    </location>
</feature>
<reference evidence="2 3" key="1">
    <citation type="journal article" date="2019" name="Nat. Med.">
        <title>A library of human gut bacterial isolates paired with longitudinal multiomics data enables mechanistic microbiome research.</title>
        <authorList>
            <person name="Poyet M."/>
            <person name="Groussin M."/>
            <person name="Gibbons S.M."/>
            <person name="Avila-Pacheco J."/>
            <person name="Jiang X."/>
            <person name="Kearney S.M."/>
            <person name="Perrotta A.R."/>
            <person name="Berdy B."/>
            <person name="Zhao S."/>
            <person name="Lieberman T.D."/>
            <person name="Swanson P.K."/>
            <person name="Smith M."/>
            <person name="Roesemann S."/>
            <person name="Alexander J.E."/>
            <person name="Rich S.A."/>
            <person name="Livny J."/>
            <person name="Vlamakis H."/>
            <person name="Clish C."/>
            <person name="Bullock K."/>
            <person name="Deik A."/>
            <person name="Scott J."/>
            <person name="Pierce K.A."/>
            <person name="Xavier R.J."/>
            <person name="Alm E.J."/>
        </authorList>
    </citation>
    <scope>NUCLEOTIDE SEQUENCE [LARGE SCALE GENOMIC DNA]</scope>
    <source>
        <strain evidence="2 3">BIOML-A2</strain>
    </source>
</reference>
<protein>
    <submittedName>
        <fullName evidence="2">Uncharacterized protein</fullName>
    </submittedName>
</protein>
<name>A0A6I2QVK4_FLAPL</name>
<evidence type="ECO:0000256" key="1">
    <source>
        <dbReference type="SAM" id="Phobius"/>
    </source>
</evidence>
<evidence type="ECO:0000313" key="2">
    <source>
        <dbReference type="EMBL" id="MSB18398.1"/>
    </source>
</evidence>
<sequence>MGSGKRLAPQTGGFSALLGRLGFTNCLAVLLVLLLFVGLAGGFVLAVLSIKYQYTGALACWTVVFTPIGTAVSIVLARIVDKSRAENTGADGEGIKYAAAKAGQFAAEPEPEGSVDSPAI</sequence>
<dbReference type="EMBL" id="WKPR01000003">
    <property type="protein sequence ID" value="MSB18398.1"/>
    <property type="molecule type" value="Genomic_DNA"/>
</dbReference>
<dbReference type="RefSeq" id="WP_172697164.1">
    <property type="nucleotide sequence ID" value="NZ_WKPR01000003.1"/>
</dbReference>
<comment type="caution">
    <text evidence="2">The sequence shown here is derived from an EMBL/GenBank/DDBJ whole genome shotgun (WGS) entry which is preliminary data.</text>
</comment>
<keyword evidence="1" id="KW-1133">Transmembrane helix</keyword>
<organism evidence="2 3">
    <name type="scientific">Flavonifractor plautii</name>
    <name type="common">Fusobacterium plautii</name>
    <dbReference type="NCBI Taxonomy" id="292800"/>
    <lineage>
        <taxon>Bacteria</taxon>
        <taxon>Bacillati</taxon>
        <taxon>Bacillota</taxon>
        <taxon>Clostridia</taxon>
        <taxon>Eubacteriales</taxon>
        <taxon>Oscillospiraceae</taxon>
        <taxon>Flavonifractor</taxon>
    </lineage>
</organism>
<proteinExistence type="predicted"/>
<feature type="transmembrane region" description="Helical" evidence="1">
    <location>
        <begin position="21"/>
        <end position="48"/>
    </location>
</feature>
<keyword evidence="1" id="KW-0812">Transmembrane</keyword>